<evidence type="ECO:0008006" key="7">
    <source>
        <dbReference type="Google" id="ProtNLM"/>
    </source>
</evidence>
<feature type="region of interest" description="Disordered" evidence="4">
    <location>
        <begin position="172"/>
        <end position="192"/>
    </location>
</feature>
<evidence type="ECO:0000256" key="1">
    <source>
        <dbReference type="ARBA" id="ARBA00004123"/>
    </source>
</evidence>
<dbReference type="GeneID" id="63844650"/>
<keyword evidence="6" id="KW-1185">Reference proteome</keyword>
<feature type="compositionally biased region" description="Basic and acidic residues" evidence="4">
    <location>
        <begin position="1"/>
        <end position="20"/>
    </location>
</feature>
<keyword evidence="3" id="KW-0539">Nucleus</keyword>
<feature type="non-terminal residue" evidence="5">
    <location>
        <position position="293"/>
    </location>
</feature>
<dbReference type="GO" id="GO:0005634">
    <property type="term" value="C:nucleus"/>
    <property type="evidence" value="ECO:0007669"/>
    <property type="project" value="UniProtKB-SubCell"/>
</dbReference>
<reference evidence="5" key="1">
    <citation type="submission" date="2020-01" db="EMBL/GenBank/DDBJ databases">
        <authorList>
            <consortium name="DOE Joint Genome Institute"/>
            <person name="Haridas S."/>
            <person name="Albert R."/>
            <person name="Binder M."/>
            <person name="Bloem J."/>
            <person name="Labutti K."/>
            <person name="Salamov A."/>
            <person name="Andreopoulos B."/>
            <person name="Baker S.E."/>
            <person name="Barry K."/>
            <person name="Bills G."/>
            <person name="Bluhm B.H."/>
            <person name="Cannon C."/>
            <person name="Castanera R."/>
            <person name="Culley D.E."/>
            <person name="Daum C."/>
            <person name="Ezra D."/>
            <person name="Gonzalez J.B."/>
            <person name="Henrissat B."/>
            <person name="Kuo A."/>
            <person name="Liang C."/>
            <person name="Lipzen A."/>
            <person name="Lutzoni F."/>
            <person name="Magnuson J."/>
            <person name="Mondo S."/>
            <person name="Nolan M."/>
            <person name="Ohm R."/>
            <person name="Pangilinan J."/>
            <person name="Park H.-J."/>
            <person name="Ramirez L."/>
            <person name="Alfaro M."/>
            <person name="Sun H."/>
            <person name="Tritt A."/>
            <person name="Yoshinaga Y."/>
            <person name="Zwiers L.-H."/>
            <person name="Turgeon B.G."/>
            <person name="Goodwin S.B."/>
            <person name="Spatafora J.W."/>
            <person name="Crous P.W."/>
            <person name="Grigoriev I.V."/>
        </authorList>
    </citation>
    <scope>NUCLEOTIDE SEQUENCE</scope>
    <source>
        <strain evidence="5">CBS 394.84</strain>
    </source>
</reference>
<proteinExistence type="predicted"/>
<gene>
    <name evidence="5" type="ORF">K460DRAFT_253242</name>
</gene>
<dbReference type="InterPro" id="IPR037129">
    <property type="entry name" value="XPA_sf"/>
</dbReference>
<dbReference type="CDD" id="cd21075">
    <property type="entry name" value="DBD_XPA-like"/>
    <property type="match status" value="2"/>
</dbReference>
<dbReference type="RefSeq" id="XP_040784169.1">
    <property type="nucleotide sequence ID" value="XM_040927397.1"/>
</dbReference>
<dbReference type="AlphaFoldDB" id="A0A9P4G9Q5"/>
<protein>
    <recommendedName>
        <fullName evidence="7">XPA C-terminal domain-containing protein</fullName>
    </recommendedName>
</protein>
<comment type="caution">
    <text evidence="5">The sequence shown here is derived from an EMBL/GenBank/DDBJ whole genome shotgun (WGS) entry which is preliminary data.</text>
</comment>
<evidence type="ECO:0000313" key="6">
    <source>
        <dbReference type="Proteomes" id="UP000800039"/>
    </source>
</evidence>
<evidence type="ECO:0000313" key="5">
    <source>
        <dbReference type="EMBL" id="KAF1841606.1"/>
    </source>
</evidence>
<feature type="region of interest" description="Disordered" evidence="4">
    <location>
        <begin position="1"/>
        <end position="101"/>
    </location>
</feature>
<comment type="subcellular location">
    <subcellularLocation>
        <location evidence="1">Nucleus</location>
    </subcellularLocation>
</comment>
<dbReference type="EMBL" id="ML976618">
    <property type="protein sequence ID" value="KAF1841606.1"/>
    <property type="molecule type" value="Genomic_DNA"/>
</dbReference>
<dbReference type="InterPro" id="IPR009061">
    <property type="entry name" value="DNA-bd_dom_put_sf"/>
</dbReference>
<name>A0A9P4G9Q5_9PLEO</name>
<feature type="compositionally biased region" description="Basic and acidic residues" evidence="4">
    <location>
        <begin position="37"/>
        <end position="89"/>
    </location>
</feature>
<accession>A0A9P4G9Q5</accession>
<evidence type="ECO:0000256" key="4">
    <source>
        <dbReference type="SAM" id="MobiDB-lite"/>
    </source>
</evidence>
<evidence type="ECO:0000256" key="3">
    <source>
        <dbReference type="ARBA" id="ARBA00023242"/>
    </source>
</evidence>
<feature type="non-terminal residue" evidence="5">
    <location>
        <position position="1"/>
    </location>
</feature>
<evidence type="ECO:0000256" key="2">
    <source>
        <dbReference type="ARBA" id="ARBA00022833"/>
    </source>
</evidence>
<dbReference type="Gene3D" id="3.90.530.10">
    <property type="entry name" value="XPA C-terminal domain"/>
    <property type="match status" value="2"/>
</dbReference>
<dbReference type="OrthoDB" id="3799195at2759"/>
<feature type="compositionally biased region" description="Basic and acidic residues" evidence="4">
    <location>
        <begin position="173"/>
        <end position="185"/>
    </location>
</feature>
<dbReference type="SUPFAM" id="SSF46955">
    <property type="entry name" value="Putative DNA-binding domain"/>
    <property type="match status" value="1"/>
</dbReference>
<sequence length="293" mass="32805">SASKKKEQAAPKKVAKREAEADAEVPTTTPTAKRRKKDPEILAAELREKAKAQEEKAEKAHHKKDWEEWQKAHDVDGKLLDAEPEKEESITQTDSQKKYGLKPTELGSLLHFEKRHPTYNNTTKLFLEKDVKQLAFRKHGILASGGKTKDSALLRKGEEVWNEEYASSAAAVDDAKKKASSERAQKPKTPKQKWTEYVSAHALPTDADNKLVDEPKVAVNQTESKAKYHLTPADLACLPFFAKKNPAYGNTIKLFSESEVQGLAWRKAAVLAGVEEGDDEVEFLEKGREAFEE</sequence>
<organism evidence="5 6">
    <name type="scientific">Cucurbitaria berberidis CBS 394.84</name>
    <dbReference type="NCBI Taxonomy" id="1168544"/>
    <lineage>
        <taxon>Eukaryota</taxon>
        <taxon>Fungi</taxon>
        <taxon>Dikarya</taxon>
        <taxon>Ascomycota</taxon>
        <taxon>Pezizomycotina</taxon>
        <taxon>Dothideomycetes</taxon>
        <taxon>Pleosporomycetidae</taxon>
        <taxon>Pleosporales</taxon>
        <taxon>Pleosporineae</taxon>
        <taxon>Cucurbitariaceae</taxon>
        <taxon>Cucurbitaria</taxon>
    </lineage>
</organism>
<keyword evidence="2" id="KW-0862">Zinc</keyword>
<dbReference type="Proteomes" id="UP000800039">
    <property type="component" value="Unassembled WGS sequence"/>
</dbReference>